<evidence type="ECO:0000313" key="1">
    <source>
        <dbReference type="EMBL" id="CAH1597543.1"/>
    </source>
</evidence>
<dbReference type="EMBL" id="CAKMUD010000086">
    <property type="protein sequence ID" value="CAH1597543.1"/>
    <property type="molecule type" value="Genomic_DNA"/>
</dbReference>
<protein>
    <recommendedName>
        <fullName evidence="3">Transposase</fullName>
    </recommendedName>
</protein>
<gene>
    <name evidence="1" type="ORF">THF1A12_320094</name>
</gene>
<reference evidence="1" key="1">
    <citation type="submission" date="2022-01" db="EMBL/GenBank/DDBJ databases">
        <authorList>
            <person name="Lagorce A."/>
        </authorList>
    </citation>
    <scope>NUCLEOTIDE SEQUENCE</scope>
    <source>
        <strain evidence="1">Th15_F1_A12</strain>
    </source>
</reference>
<dbReference type="Proteomes" id="UP001295462">
    <property type="component" value="Unassembled WGS sequence"/>
</dbReference>
<organism evidence="1 2">
    <name type="scientific">Vibrio jasicida</name>
    <dbReference type="NCBI Taxonomy" id="766224"/>
    <lineage>
        <taxon>Bacteria</taxon>
        <taxon>Pseudomonadati</taxon>
        <taxon>Pseudomonadota</taxon>
        <taxon>Gammaproteobacteria</taxon>
        <taxon>Vibrionales</taxon>
        <taxon>Vibrionaceae</taxon>
        <taxon>Vibrio</taxon>
    </lineage>
</organism>
<sequence>MHEARYTNNMLTEAATLNLLSILGFIRALQSIKTLNNVSY</sequence>
<comment type="caution">
    <text evidence="1">The sequence shown here is derived from an EMBL/GenBank/DDBJ whole genome shotgun (WGS) entry which is preliminary data.</text>
</comment>
<name>A0AAU9QPA8_9VIBR</name>
<proteinExistence type="predicted"/>
<dbReference type="AlphaFoldDB" id="A0AAU9QPA8"/>
<evidence type="ECO:0008006" key="3">
    <source>
        <dbReference type="Google" id="ProtNLM"/>
    </source>
</evidence>
<evidence type="ECO:0000313" key="2">
    <source>
        <dbReference type="Proteomes" id="UP001295462"/>
    </source>
</evidence>
<accession>A0AAU9QPA8</accession>